<dbReference type="GO" id="GO:0004674">
    <property type="term" value="F:protein serine/threonine kinase activity"/>
    <property type="evidence" value="ECO:0007669"/>
    <property type="project" value="UniProtKB-KW"/>
</dbReference>
<sequence length="351" mass="39256">MTEPSQKYQVLRRIGEGGMAEVFLAEMRCQPGYNKHVALKRVLPRLAGNDRFLRMFLDEARLGLLLNHANIVHVFDVGRAGEAYFIVMEYVNGVNLKELLKRQGAHATLLPVEMSAFIAVEICRALHYAHQLCDRAGNPLRVVHHDVNPANVLLSVNGEIKVVDFGLSEAAVHVEKTDPDIVRGKFGYLSPEAAYGMGADARSDVYATGIVLFEMLTGTRLFEGKSDQEAIQMARAAKVPSPRERNPDIPPALEEVLYRSLARDPKERYQSSRAFARALTEALYVDLGRPINAFTIGSLVEVVRDELRGERSERAALIELMIEEELVQIESLDFGPHSPGNPLVDPRRWFK</sequence>
<name>D0LLA2_HALO1</name>
<dbReference type="InterPro" id="IPR011009">
    <property type="entry name" value="Kinase-like_dom_sf"/>
</dbReference>
<dbReference type="HOGENOM" id="CLU_000288_63_44_7"/>
<evidence type="ECO:0000256" key="1">
    <source>
        <dbReference type="ARBA" id="ARBA00022679"/>
    </source>
</evidence>
<evidence type="ECO:0000256" key="3">
    <source>
        <dbReference type="ARBA" id="ARBA00022777"/>
    </source>
</evidence>
<dbReference type="Proteomes" id="UP000001880">
    <property type="component" value="Chromosome"/>
</dbReference>
<dbReference type="Gene3D" id="3.30.200.20">
    <property type="entry name" value="Phosphorylase Kinase, domain 1"/>
    <property type="match status" value="1"/>
</dbReference>
<dbReference type="GO" id="GO:0005524">
    <property type="term" value="F:ATP binding"/>
    <property type="evidence" value="ECO:0007669"/>
    <property type="project" value="UniProtKB-UniRule"/>
</dbReference>
<dbReference type="Gene3D" id="1.10.510.10">
    <property type="entry name" value="Transferase(Phosphotransferase) domain 1"/>
    <property type="match status" value="1"/>
</dbReference>
<feature type="domain" description="Protein kinase" evidence="6">
    <location>
        <begin position="8"/>
        <end position="283"/>
    </location>
</feature>
<dbReference type="AlphaFoldDB" id="D0LLA2"/>
<dbReference type="InterPro" id="IPR017441">
    <property type="entry name" value="Protein_kinase_ATP_BS"/>
</dbReference>
<dbReference type="EMBL" id="CP001804">
    <property type="protein sequence ID" value="ACY18598.1"/>
    <property type="molecule type" value="Genomic_DNA"/>
</dbReference>
<dbReference type="PROSITE" id="PS00107">
    <property type="entry name" value="PROTEIN_KINASE_ATP"/>
    <property type="match status" value="1"/>
</dbReference>
<dbReference type="STRING" id="502025.Hoch_6123"/>
<keyword evidence="4 5" id="KW-0067">ATP-binding</keyword>
<keyword evidence="3 7" id="KW-0418">Kinase</keyword>
<accession>D0LLA2</accession>
<dbReference type="KEGG" id="hoh:Hoch_6123"/>
<dbReference type="Pfam" id="PF00069">
    <property type="entry name" value="Pkinase"/>
    <property type="match status" value="1"/>
</dbReference>
<dbReference type="eggNOG" id="COG0515">
    <property type="taxonomic scope" value="Bacteria"/>
</dbReference>
<dbReference type="PANTHER" id="PTHR43289">
    <property type="entry name" value="MITOGEN-ACTIVATED PROTEIN KINASE KINASE KINASE 20-RELATED"/>
    <property type="match status" value="1"/>
</dbReference>
<evidence type="ECO:0000313" key="7">
    <source>
        <dbReference type="EMBL" id="ACY18598.1"/>
    </source>
</evidence>
<dbReference type="PANTHER" id="PTHR43289:SF6">
    <property type="entry name" value="SERINE_THREONINE-PROTEIN KINASE NEKL-3"/>
    <property type="match status" value="1"/>
</dbReference>
<protein>
    <submittedName>
        <fullName evidence="7">Serine/threonine protein kinase</fullName>
    </submittedName>
</protein>
<keyword evidence="2 5" id="KW-0547">Nucleotide-binding</keyword>
<evidence type="ECO:0000256" key="4">
    <source>
        <dbReference type="ARBA" id="ARBA00022840"/>
    </source>
</evidence>
<feature type="binding site" evidence="5">
    <location>
        <position position="40"/>
    </location>
    <ligand>
        <name>ATP</name>
        <dbReference type="ChEBI" id="CHEBI:30616"/>
    </ligand>
</feature>
<organism evidence="7 8">
    <name type="scientific">Haliangium ochraceum (strain DSM 14365 / JCM 11303 / SMP-2)</name>
    <dbReference type="NCBI Taxonomy" id="502025"/>
    <lineage>
        <taxon>Bacteria</taxon>
        <taxon>Pseudomonadati</taxon>
        <taxon>Myxococcota</taxon>
        <taxon>Polyangia</taxon>
        <taxon>Haliangiales</taxon>
        <taxon>Kofleriaceae</taxon>
        <taxon>Haliangium</taxon>
    </lineage>
</organism>
<keyword evidence="1" id="KW-0808">Transferase</keyword>
<evidence type="ECO:0000313" key="8">
    <source>
        <dbReference type="Proteomes" id="UP000001880"/>
    </source>
</evidence>
<evidence type="ECO:0000256" key="5">
    <source>
        <dbReference type="PROSITE-ProRule" id="PRU10141"/>
    </source>
</evidence>
<evidence type="ECO:0000256" key="2">
    <source>
        <dbReference type="ARBA" id="ARBA00022741"/>
    </source>
</evidence>
<proteinExistence type="predicted"/>
<keyword evidence="7" id="KW-0723">Serine/threonine-protein kinase</keyword>
<dbReference type="InterPro" id="IPR000719">
    <property type="entry name" value="Prot_kinase_dom"/>
</dbReference>
<evidence type="ECO:0000259" key="6">
    <source>
        <dbReference type="PROSITE" id="PS50011"/>
    </source>
</evidence>
<keyword evidence="8" id="KW-1185">Reference proteome</keyword>
<dbReference type="SUPFAM" id="SSF56112">
    <property type="entry name" value="Protein kinase-like (PK-like)"/>
    <property type="match status" value="1"/>
</dbReference>
<reference evidence="7 8" key="1">
    <citation type="journal article" date="2010" name="Stand. Genomic Sci.">
        <title>Complete genome sequence of Haliangium ochraceum type strain (SMP-2).</title>
        <authorList>
            <consortium name="US DOE Joint Genome Institute (JGI-PGF)"/>
            <person name="Ivanova N."/>
            <person name="Daum C."/>
            <person name="Lang E."/>
            <person name="Abt B."/>
            <person name="Kopitz M."/>
            <person name="Saunders E."/>
            <person name="Lapidus A."/>
            <person name="Lucas S."/>
            <person name="Glavina Del Rio T."/>
            <person name="Nolan M."/>
            <person name="Tice H."/>
            <person name="Copeland A."/>
            <person name="Cheng J.F."/>
            <person name="Chen F."/>
            <person name="Bruce D."/>
            <person name="Goodwin L."/>
            <person name="Pitluck S."/>
            <person name="Mavromatis K."/>
            <person name="Pati A."/>
            <person name="Mikhailova N."/>
            <person name="Chen A."/>
            <person name="Palaniappan K."/>
            <person name="Land M."/>
            <person name="Hauser L."/>
            <person name="Chang Y.J."/>
            <person name="Jeffries C.D."/>
            <person name="Detter J.C."/>
            <person name="Brettin T."/>
            <person name="Rohde M."/>
            <person name="Goker M."/>
            <person name="Bristow J."/>
            <person name="Markowitz V."/>
            <person name="Eisen J.A."/>
            <person name="Hugenholtz P."/>
            <person name="Kyrpides N.C."/>
            <person name="Klenk H.P."/>
        </authorList>
    </citation>
    <scope>NUCLEOTIDE SEQUENCE [LARGE SCALE GENOMIC DNA]</scope>
    <source>
        <strain evidence="8">DSM 14365 / CIP 107738 / JCM 11303 / AJ 13395 / SMP-2</strain>
    </source>
</reference>
<dbReference type="CDD" id="cd14014">
    <property type="entry name" value="STKc_PknB_like"/>
    <property type="match status" value="1"/>
</dbReference>
<dbReference type="PROSITE" id="PS50011">
    <property type="entry name" value="PROTEIN_KINASE_DOM"/>
    <property type="match status" value="1"/>
</dbReference>
<gene>
    <name evidence="7" type="ordered locus">Hoch_6123</name>
</gene>